<gene>
    <name evidence="2" type="ORF">SYNTR_0749</name>
</gene>
<sequence>MLKNLFASWEKISCNFYPAFYFYHRLYRDVVQNEIKLGQITSNDKVLNIGCGAIPFTAIHIVQMTGAKVIALDKDTEAVERAKHCLKKYRLDRNIEIKIGDGVNEIPVPFTVAIVALQVKEKVKVLENLQSKGEPGGNLIFRQPTDAYKTVYGFLPNDYLPVSKTLQNMKTFKESYLYKVN</sequence>
<keyword evidence="3" id="KW-1185">Reference proteome</keyword>
<feature type="domain" description="Methyltransferase" evidence="1">
    <location>
        <begin position="41"/>
        <end position="145"/>
    </location>
</feature>
<organism evidence="2 3">
    <name type="scientific">Candidatus Syntrophocurvum alkaliphilum</name>
    <dbReference type="NCBI Taxonomy" id="2293317"/>
    <lineage>
        <taxon>Bacteria</taxon>
        <taxon>Bacillati</taxon>
        <taxon>Bacillota</taxon>
        <taxon>Clostridia</taxon>
        <taxon>Eubacteriales</taxon>
        <taxon>Syntrophomonadaceae</taxon>
        <taxon>Candidatus Syntrophocurvum</taxon>
    </lineage>
</organism>
<dbReference type="Proteomes" id="UP000426444">
    <property type="component" value="Chromosome"/>
</dbReference>
<dbReference type="Pfam" id="PF13847">
    <property type="entry name" value="Methyltransf_31"/>
    <property type="match status" value="1"/>
</dbReference>
<evidence type="ECO:0000259" key="1">
    <source>
        <dbReference type="Pfam" id="PF13847"/>
    </source>
</evidence>
<evidence type="ECO:0000313" key="3">
    <source>
        <dbReference type="Proteomes" id="UP000426444"/>
    </source>
</evidence>
<accession>A0A6I6DE79</accession>
<dbReference type="KEGG" id="salq:SYNTR_0749"/>
<dbReference type="OrthoDB" id="1956540at2"/>
<dbReference type="CDD" id="cd02440">
    <property type="entry name" value="AdoMet_MTases"/>
    <property type="match status" value="1"/>
</dbReference>
<protein>
    <recommendedName>
        <fullName evidence="1">Methyltransferase domain-containing protein</fullName>
    </recommendedName>
</protein>
<dbReference type="EMBL" id="CP046457">
    <property type="protein sequence ID" value="QGT99342.1"/>
    <property type="molecule type" value="Genomic_DNA"/>
</dbReference>
<dbReference type="InterPro" id="IPR029063">
    <property type="entry name" value="SAM-dependent_MTases_sf"/>
</dbReference>
<dbReference type="AlphaFoldDB" id="A0A6I6DE79"/>
<dbReference type="Gene3D" id="3.40.50.150">
    <property type="entry name" value="Vaccinia Virus protein VP39"/>
    <property type="match status" value="1"/>
</dbReference>
<proteinExistence type="predicted"/>
<name>A0A6I6DE79_9FIRM</name>
<dbReference type="InterPro" id="IPR025714">
    <property type="entry name" value="Methyltranfer_dom"/>
</dbReference>
<reference evidence="3" key="1">
    <citation type="journal article" date="2019" name="Microbiology">
        <title>Complete Genome Sequence of an Uncultured Bacterium of the Candidate Phylum Bipolaricaulota.</title>
        <authorList>
            <person name="Kadnikov V.V."/>
            <person name="Mardanov A.V."/>
            <person name="Beletsky A.V."/>
            <person name="Frank Y.A."/>
            <person name="Karnachuk O.V."/>
            <person name="Ravin N.V."/>
        </authorList>
    </citation>
    <scope>NUCLEOTIDE SEQUENCE [LARGE SCALE GENOMIC DNA]</scope>
</reference>
<dbReference type="SUPFAM" id="SSF53335">
    <property type="entry name" value="S-adenosyl-L-methionine-dependent methyltransferases"/>
    <property type="match status" value="1"/>
</dbReference>
<evidence type="ECO:0000313" key="2">
    <source>
        <dbReference type="EMBL" id="QGT99342.1"/>
    </source>
</evidence>
<dbReference type="RefSeq" id="WP_156203250.1">
    <property type="nucleotide sequence ID" value="NZ_CP046457.1"/>
</dbReference>